<comment type="catalytic activity">
    <reaction evidence="10">
        <text>a very-long-chain acyl-CoA + malonyl-CoA + H(+) = a very-long-chain 3-oxoacyl-CoA + CO2 + CoA</text>
        <dbReference type="Rhea" id="RHEA:32727"/>
        <dbReference type="ChEBI" id="CHEBI:15378"/>
        <dbReference type="ChEBI" id="CHEBI:16526"/>
        <dbReference type="ChEBI" id="CHEBI:57287"/>
        <dbReference type="ChEBI" id="CHEBI:57384"/>
        <dbReference type="ChEBI" id="CHEBI:90725"/>
        <dbReference type="ChEBI" id="CHEBI:90736"/>
        <dbReference type="EC" id="2.3.1.199"/>
    </reaction>
</comment>
<keyword evidence="3 10" id="KW-0808">Transferase</keyword>
<keyword evidence="6 10" id="KW-1133">Transmembrane helix</keyword>
<dbReference type="RefSeq" id="XP_012936436.1">
    <property type="nucleotide sequence ID" value="XM_013080982.2"/>
</dbReference>
<evidence type="ECO:0000313" key="12">
    <source>
        <dbReference type="Proteomes" id="UP000694888"/>
    </source>
</evidence>
<evidence type="ECO:0000256" key="5">
    <source>
        <dbReference type="ARBA" id="ARBA00022832"/>
    </source>
</evidence>
<sequence length="307" mass="35942">MDVIRKYYSATMRKADDRVADWFLMDSPLPTIAVVALYLVFVIQGQTWMRDRKAFDLKPLLVLYNFGLVLLSVYMVIELILSSWTVPEFSLTCQAMDYSDNPYSVRLAKVCWWFYFSKIVELMDTVFFVLRKKNNQISFLHVYHHTTMPLLWWVGVKFVPGGEAFFSSTINSGIHVLMYLYYMLSAMGPAMQPYLWWKKYMTTLQLIQFWTVMFKTCYAIYVHCDFPVEYGYALVAYTMSHIVLFSNFYYHTYLLQARRKKDDGPNAGSSITKEGNNSNSNKQANGVEAVRNGSAEKVQIRKQRRFD</sequence>
<name>A0ABM0ZXC0_APLCA</name>
<keyword evidence="7 10" id="KW-0443">Lipid metabolism</keyword>
<feature type="transmembrane region" description="Helical" evidence="10">
    <location>
        <begin position="204"/>
        <end position="224"/>
    </location>
</feature>
<keyword evidence="5 10" id="KW-0276">Fatty acid metabolism</keyword>
<feature type="transmembrane region" description="Helical" evidence="10">
    <location>
        <begin position="112"/>
        <end position="130"/>
    </location>
</feature>
<keyword evidence="4 10" id="KW-0812">Transmembrane</keyword>
<evidence type="ECO:0000313" key="13">
    <source>
        <dbReference type="RefSeq" id="XP_012936436.1"/>
    </source>
</evidence>
<keyword evidence="12" id="KW-1185">Reference proteome</keyword>
<evidence type="ECO:0000256" key="11">
    <source>
        <dbReference type="SAM" id="MobiDB-lite"/>
    </source>
</evidence>
<evidence type="ECO:0000256" key="8">
    <source>
        <dbReference type="ARBA" id="ARBA00023136"/>
    </source>
</evidence>
<feature type="transmembrane region" description="Helical" evidence="10">
    <location>
        <begin position="61"/>
        <end position="81"/>
    </location>
</feature>
<evidence type="ECO:0000256" key="6">
    <source>
        <dbReference type="ARBA" id="ARBA00022989"/>
    </source>
</evidence>
<comment type="similarity">
    <text evidence="10">Belongs to the ELO family.</text>
</comment>
<comment type="subcellular location">
    <subcellularLocation>
        <location evidence="1">Membrane</location>
        <topology evidence="1">Multi-pass membrane protein</topology>
    </subcellularLocation>
</comment>
<keyword evidence="9 10" id="KW-0275">Fatty acid biosynthesis</keyword>
<evidence type="ECO:0000256" key="4">
    <source>
        <dbReference type="ARBA" id="ARBA00022692"/>
    </source>
</evidence>
<accession>A0ABM0ZXC0</accession>
<dbReference type="InterPro" id="IPR030457">
    <property type="entry name" value="ELO_CS"/>
</dbReference>
<feature type="transmembrane region" description="Helical" evidence="10">
    <location>
        <begin position="142"/>
        <end position="159"/>
    </location>
</feature>
<evidence type="ECO:0000256" key="3">
    <source>
        <dbReference type="ARBA" id="ARBA00022679"/>
    </source>
</evidence>
<dbReference type="GeneID" id="101860012"/>
<evidence type="ECO:0000256" key="9">
    <source>
        <dbReference type="ARBA" id="ARBA00023160"/>
    </source>
</evidence>
<evidence type="ECO:0000256" key="2">
    <source>
        <dbReference type="ARBA" id="ARBA00022516"/>
    </source>
</evidence>
<feature type="compositionally biased region" description="Polar residues" evidence="11">
    <location>
        <begin position="267"/>
        <end position="284"/>
    </location>
</feature>
<dbReference type="PROSITE" id="PS01188">
    <property type="entry name" value="ELO"/>
    <property type="match status" value="1"/>
</dbReference>
<feature type="transmembrane region" description="Helical" evidence="10">
    <location>
        <begin position="230"/>
        <end position="250"/>
    </location>
</feature>
<proteinExistence type="inferred from homology"/>
<reference evidence="13" key="1">
    <citation type="submission" date="2025-08" db="UniProtKB">
        <authorList>
            <consortium name="RefSeq"/>
        </authorList>
    </citation>
    <scope>IDENTIFICATION</scope>
</reference>
<dbReference type="Proteomes" id="UP000694888">
    <property type="component" value="Unplaced"/>
</dbReference>
<dbReference type="Pfam" id="PF01151">
    <property type="entry name" value="ELO"/>
    <property type="match status" value="1"/>
</dbReference>
<dbReference type="EC" id="2.3.1.199" evidence="10"/>
<dbReference type="PANTHER" id="PTHR11157:SF166">
    <property type="entry name" value="ELONGATION OF VERY LONG CHAIN FATTY ACIDS PROTEIN"/>
    <property type="match status" value="1"/>
</dbReference>
<feature type="region of interest" description="Disordered" evidence="11">
    <location>
        <begin position="262"/>
        <end position="307"/>
    </location>
</feature>
<gene>
    <name evidence="13" type="primary">LOC101860012</name>
</gene>
<evidence type="ECO:0000256" key="1">
    <source>
        <dbReference type="ARBA" id="ARBA00004141"/>
    </source>
</evidence>
<evidence type="ECO:0000256" key="10">
    <source>
        <dbReference type="RuleBase" id="RU361115"/>
    </source>
</evidence>
<evidence type="ECO:0000256" key="7">
    <source>
        <dbReference type="ARBA" id="ARBA00023098"/>
    </source>
</evidence>
<dbReference type="PANTHER" id="PTHR11157">
    <property type="entry name" value="FATTY ACID ACYL TRANSFERASE-RELATED"/>
    <property type="match status" value="1"/>
</dbReference>
<protein>
    <recommendedName>
        <fullName evidence="10">Elongation of very long chain fatty acids protein</fullName>
        <ecNumber evidence="10">2.3.1.199</ecNumber>
    </recommendedName>
    <alternativeName>
        <fullName evidence="10">Very-long-chain 3-oxoacyl-CoA synthase</fullName>
    </alternativeName>
</protein>
<keyword evidence="8 10" id="KW-0472">Membrane</keyword>
<dbReference type="InterPro" id="IPR002076">
    <property type="entry name" value="ELO_fam"/>
</dbReference>
<feature type="transmembrane region" description="Helical" evidence="10">
    <location>
        <begin position="29"/>
        <end position="49"/>
    </location>
</feature>
<organism evidence="12 13">
    <name type="scientific">Aplysia californica</name>
    <name type="common">California sea hare</name>
    <dbReference type="NCBI Taxonomy" id="6500"/>
    <lineage>
        <taxon>Eukaryota</taxon>
        <taxon>Metazoa</taxon>
        <taxon>Spiralia</taxon>
        <taxon>Lophotrochozoa</taxon>
        <taxon>Mollusca</taxon>
        <taxon>Gastropoda</taxon>
        <taxon>Heterobranchia</taxon>
        <taxon>Euthyneura</taxon>
        <taxon>Tectipleura</taxon>
        <taxon>Aplysiida</taxon>
        <taxon>Aplysioidea</taxon>
        <taxon>Aplysiidae</taxon>
        <taxon>Aplysia</taxon>
    </lineage>
</organism>
<keyword evidence="2 10" id="KW-0444">Lipid biosynthesis</keyword>